<dbReference type="EMBL" id="CM001217">
    <property type="protein sequence ID" value="AES62008.1"/>
    <property type="molecule type" value="Genomic_DNA"/>
</dbReference>
<reference evidence="1 3" key="2">
    <citation type="journal article" date="2014" name="BMC Genomics">
        <title>An improved genome release (version Mt4.0) for the model legume Medicago truncatula.</title>
        <authorList>
            <person name="Tang H."/>
            <person name="Krishnakumar V."/>
            <person name="Bidwell S."/>
            <person name="Rosen B."/>
            <person name="Chan A."/>
            <person name="Zhou S."/>
            <person name="Gentzbittel L."/>
            <person name="Childs K.L."/>
            <person name="Yandell M."/>
            <person name="Gundlach H."/>
            <person name="Mayer K.F."/>
            <person name="Schwartz D.C."/>
            <person name="Town C.D."/>
        </authorList>
    </citation>
    <scope>GENOME REANNOTATION</scope>
    <source>
        <strain evidence="2 3">cv. Jemalong A17</strain>
    </source>
</reference>
<reference evidence="1 3" key="1">
    <citation type="journal article" date="2011" name="Nature">
        <title>The Medicago genome provides insight into the evolution of rhizobial symbioses.</title>
        <authorList>
            <person name="Young N.D."/>
            <person name="Debelle F."/>
            <person name="Oldroyd G.E."/>
            <person name="Geurts R."/>
            <person name="Cannon S.B."/>
            <person name="Udvardi M.K."/>
            <person name="Benedito V.A."/>
            <person name="Mayer K.F."/>
            <person name="Gouzy J."/>
            <person name="Schoof H."/>
            <person name="Van de Peer Y."/>
            <person name="Proost S."/>
            <person name="Cook D.R."/>
            <person name="Meyers B.C."/>
            <person name="Spannagl M."/>
            <person name="Cheung F."/>
            <person name="De Mita S."/>
            <person name="Krishnakumar V."/>
            <person name="Gundlach H."/>
            <person name="Zhou S."/>
            <person name="Mudge J."/>
            <person name="Bharti A.K."/>
            <person name="Murray J.D."/>
            <person name="Naoumkina M.A."/>
            <person name="Rosen B."/>
            <person name="Silverstein K.A."/>
            <person name="Tang H."/>
            <person name="Rombauts S."/>
            <person name="Zhao P.X."/>
            <person name="Zhou P."/>
            <person name="Barbe V."/>
            <person name="Bardou P."/>
            <person name="Bechner M."/>
            <person name="Bellec A."/>
            <person name="Berger A."/>
            <person name="Berges H."/>
            <person name="Bidwell S."/>
            <person name="Bisseling T."/>
            <person name="Choisne N."/>
            <person name="Couloux A."/>
            <person name="Denny R."/>
            <person name="Deshpande S."/>
            <person name="Dai X."/>
            <person name="Doyle J.J."/>
            <person name="Dudez A.M."/>
            <person name="Farmer A.D."/>
            <person name="Fouteau S."/>
            <person name="Franken C."/>
            <person name="Gibelin C."/>
            <person name="Gish J."/>
            <person name="Goldstein S."/>
            <person name="Gonzalez A.J."/>
            <person name="Green P.J."/>
            <person name="Hallab A."/>
            <person name="Hartog M."/>
            <person name="Hua A."/>
            <person name="Humphray S.J."/>
            <person name="Jeong D.H."/>
            <person name="Jing Y."/>
            <person name="Jocker A."/>
            <person name="Kenton S.M."/>
            <person name="Kim D.J."/>
            <person name="Klee K."/>
            <person name="Lai H."/>
            <person name="Lang C."/>
            <person name="Lin S."/>
            <person name="Macmil S.L."/>
            <person name="Magdelenat G."/>
            <person name="Matthews L."/>
            <person name="McCorrison J."/>
            <person name="Monaghan E.L."/>
            <person name="Mun J.H."/>
            <person name="Najar F.Z."/>
            <person name="Nicholson C."/>
            <person name="Noirot C."/>
            <person name="O'Bleness M."/>
            <person name="Paule C.R."/>
            <person name="Poulain J."/>
            <person name="Prion F."/>
            <person name="Qin B."/>
            <person name="Qu C."/>
            <person name="Retzel E.F."/>
            <person name="Riddle C."/>
            <person name="Sallet E."/>
            <person name="Samain S."/>
            <person name="Samson N."/>
            <person name="Sanders I."/>
            <person name="Saurat O."/>
            <person name="Scarpelli C."/>
            <person name="Schiex T."/>
            <person name="Segurens B."/>
            <person name="Severin A.J."/>
            <person name="Sherrier D.J."/>
            <person name="Shi R."/>
            <person name="Sims S."/>
            <person name="Singer S.R."/>
            <person name="Sinharoy S."/>
            <person name="Sterck L."/>
            <person name="Viollet A."/>
            <person name="Wang B.B."/>
            <person name="Wang K."/>
            <person name="Wang M."/>
            <person name="Wang X."/>
            <person name="Warfsmann J."/>
            <person name="Weissenbach J."/>
            <person name="White D.D."/>
            <person name="White J.D."/>
            <person name="Wiley G.B."/>
            <person name="Wincker P."/>
            <person name="Xing Y."/>
            <person name="Yang L."/>
            <person name="Yao Z."/>
            <person name="Ying F."/>
            <person name="Zhai J."/>
            <person name="Zhou L."/>
            <person name="Zuber A."/>
            <person name="Denarie J."/>
            <person name="Dixon R.A."/>
            <person name="May G.D."/>
            <person name="Schwartz D.C."/>
            <person name="Rogers J."/>
            <person name="Quetier F."/>
            <person name="Town C.D."/>
            <person name="Roe B.A."/>
        </authorList>
    </citation>
    <scope>NUCLEOTIDE SEQUENCE [LARGE SCALE GENOMIC DNA]</scope>
    <source>
        <strain evidence="1">A17</strain>
        <strain evidence="2 3">cv. Jemalong A17</strain>
    </source>
</reference>
<dbReference type="HOGENOM" id="CLU_201397_0_0_1"/>
<proteinExistence type="predicted"/>
<dbReference type="EnsemblPlants" id="AES62008">
    <property type="protein sequence ID" value="AES62008"/>
    <property type="gene ID" value="MTR_1g092680"/>
</dbReference>
<sequence length="60" mass="6956">MPMWPLTATWHWHMVRKVMSRHRGDQVELFFGQELGNISSYAPSGFPRNTPTISSNTLRP</sequence>
<dbReference type="PaxDb" id="3880-AES62008"/>
<gene>
    <name evidence="1" type="ordered locus">MTR_1g092680</name>
</gene>
<keyword evidence="3" id="KW-1185">Reference proteome</keyword>
<protein>
    <submittedName>
        <fullName evidence="1 2">Uncharacterized protein</fullName>
    </submittedName>
</protein>
<evidence type="ECO:0000313" key="3">
    <source>
        <dbReference type="Proteomes" id="UP000002051"/>
    </source>
</evidence>
<name>G7I350_MEDTR</name>
<accession>G7I350</accession>
<evidence type="ECO:0000313" key="1">
    <source>
        <dbReference type="EMBL" id="AES62008.1"/>
    </source>
</evidence>
<dbReference type="AlphaFoldDB" id="G7I350"/>
<evidence type="ECO:0000313" key="2">
    <source>
        <dbReference type="EnsemblPlants" id="AES62008"/>
    </source>
</evidence>
<reference evidence="2" key="3">
    <citation type="submission" date="2015-04" db="UniProtKB">
        <authorList>
            <consortium name="EnsemblPlants"/>
        </authorList>
    </citation>
    <scope>IDENTIFICATION</scope>
    <source>
        <strain evidence="2">cv. Jemalong A17</strain>
    </source>
</reference>
<organism evidence="1 3">
    <name type="scientific">Medicago truncatula</name>
    <name type="common">Barrel medic</name>
    <name type="synonym">Medicago tribuloides</name>
    <dbReference type="NCBI Taxonomy" id="3880"/>
    <lineage>
        <taxon>Eukaryota</taxon>
        <taxon>Viridiplantae</taxon>
        <taxon>Streptophyta</taxon>
        <taxon>Embryophyta</taxon>
        <taxon>Tracheophyta</taxon>
        <taxon>Spermatophyta</taxon>
        <taxon>Magnoliopsida</taxon>
        <taxon>eudicotyledons</taxon>
        <taxon>Gunneridae</taxon>
        <taxon>Pentapetalae</taxon>
        <taxon>rosids</taxon>
        <taxon>fabids</taxon>
        <taxon>Fabales</taxon>
        <taxon>Fabaceae</taxon>
        <taxon>Papilionoideae</taxon>
        <taxon>50 kb inversion clade</taxon>
        <taxon>NPAAA clade</taxon>
        <taxon>Hologalegina</taxon>
        <taxon>IRL clade</taxon>
        <taxon>Trifolieae</taxon>
        <taxon>Medicago</taxon>
    </lineage>
</organism>
<dbReference type="Proteomes" id="UP000002051">
    <property type="component" value="Unassembled WGS sequence"/>
</dbReference>